<accession>A0A929KXP4</accession>
<evidence type="ECO:0000313" key="2">
    <source>
        <dbReference type="Proteomes" id="UP000622475"/>
    </source>
</evidence>
<keyword evidence="2" id="KW-1185">Reference proteome</keyword>
<evidence type="ECO:0000313" key="1">
    <source>
        <dbReference type="EMBL" id="MBE9662368.1"/>
    </source>
</evidence>
<organism evidence="1 2">
    <name type="scientific">Mucilaginibacter myungsuensis</name>
    <dbReference type="NCBI Taxonomy" id="649104"/>
    <lineage>
        <taxon>Bacteria</taxon>
        <taxon>Pseudomonadati</taxon>
        <taxon>Bacteroidota</taxon>
        <taxon>Sphingobacteriia</taxon>
        <taxon>Sphingobacteriales</taxon>
        <taxon>Sphingobacteriaceae</taxon>
        <taxon>Mucilaginibacter</taxon>
    </lineage>
</organism>
<dbReference type="EMBL" id="JADFFL010000003">
    <property type="protein sequence ID" value="MBE9662368.1"/>
    <property type="molecule type" value="Genomic_DNA"/>
</dbReference>
<name>A0A929KXP4_9SPHI</name>
<comment type="caution">
    <text evidence="1">The sequence shown here is derived from an EMBL/GenBank/DDBJ whole genome shotgun (WGS) entry which is preliminary data.</text>
</comment>
<dbReference type="AlphaFoldDB" id="A0A929KXP4"/>
<gene>
    <name evidence="1" type="ORF">IRJ16_10775</name>
</gene>
<proteinExistence type="predicted"/>
<dbReference type="InterPro" id="IPR013406">
    <property type="entry name" value="CHP02574_addiction_mod"/>
</dbReference>
<dbReference type="Proteomes" id="UP000622475">
    <property type="component" value="Unassembled WGS sequence"/>
</dbReference>
<reference evidence="1" key="1">
    <citation type="submission" date="2020-10" db="EMBL/GenBank/DDBJ databases">
        <title>Mucilaginibacter mali sp. nov., isolated from rhizosphere soil of apple orchard.</title>
        <authorList>
            <person name="Lee J.-S."/>
            <person name="Kim H.S."/>
            <person name="Kim J.-S."/>
        </authorList>
    </citation>
    <scope>NUCLEOTIDE SEQUENCE</scope>
    <source>
        <strain evidence="1">KCTC 22746</strain>
    </source>
</reference>
<dbReference type="RefSeq" id="WP_194111538.1">
    <property type="nucleotide sequence ID" value="NZ_JADFFL010000003.1"/>
</dbReference>
<dbReference type="Pfam" id="PF09720">
    <property type="entry name" value="Unstab_antitox"/>
    <property type="match status" value="1"/>
</dbReference>
<sequence length="78" mass="9271">MTTEAIREELHLYVDSADEVALVEMLRFIEDYRSGASDHWEDEEFVAEMERRVQELKDGTVKGVPWEEVKRRTREITN</sequence>
<protein>
    <submittedName>
        <fullName evidence="1">Addiction module protein</fullName>
    </submittedName>
</protein>